<dbReference type="Gene3D" id="2.60.120.590">
    <property type="entry name" value="Alpha-ketoglutarate-dependent dioxygenase AlkB-like"/>
    <property type="match status" value="1"/>
</dbReference>
<dbReference type="InterPro" id="IPR005123">
    <property type="entry name" value="Oxoglu/Fe-dep_dioxygenase_dom"/>
</dbReference>
<dbReference type="InterPro" id="IPR027450">
    <property type="entry name" value="AlkB-like"/>
</dbReference>
<dbReference type="SUPFAM" id="SSF51197">
    <property type="entry name" value="Clavaminate synthase-like"/>
    <property type="match status" value="1"/>
</dbReference>
<dbReference type="PANTHER" id="PTHR31212:SF4">
    <property type="entry name" value="ALPHA-KETOGLUTARATE-DEPENDENT DIOXYGENASE ALKB HOMOLOG 3"/>
    <property type="match status" value="1"/>
</dbReference>
<dbReference type="InterPro" id="IPR037151">
    <property type="entry name" value="AlkB-like_sf"/>
</dbReference>
<dbReference type="GO" id="GO:0051213">
    <property type="term" value="F:dioxygenase activity"/>
    <property type="evidence" value="ECO:0007669"/>
    <property type="project" value="InterPro"/>
</dbReference>
<dbReference type="PROSITE" id="PS51471">
    <property type="entry name" value="FE2OG_OXY"/>
    <property type="match status" value="1"/>
</dbReference>
<dbReference type="InterPro" id="IPR032854">
    <property type="entry name" value="ALKBH3"/>
</dbReference>
<evidence type="ECO:0000313" key="2">
    <source>
        <dbReference type="EMBL" id="QHT04567.1"/>
    </source>
</evidence>
<name>A0A6C0CK39_9ZZZZ</name>
<evidence type="ECO:0000259" key="1">
    <source>
        <dbReference type="PROSITE" id="PS51471"/>
    </source>
</evidence>
<feature type="domain" description="Fe2OG dioxygenase" evidence="1">
    <location>
        <begin position="114"/>
        <end position="215"/>
    </location>
</feature>
<dbReference type="Pfam" id="PF13532">
    <property type="entry name" value="2OG-FeII_Oxy_2"/>
    <property type="match status" value="1"/>
</dbReference>
<organism evidence="2">
    <name type="scientific">viral metagenome</name>
    <dbReference type="NCBI Taxonomy" id="1070528"/>
    <lineage>
        <taxon>unclassified sequences</taxon>
        <taxon>metagenomes</taxon>
        <taxon>organismal metagenomes</taxon>
    </lineage>
</organism>
<protein>
    <recommendedName>
        <fullName evidence="1">Fe2OG dioxygenase domain-containing protein</fullName>
    </recommendedName>
</protein>
<proteinExistence type="predicted"/>
<reference evidence="2" key="1">
    <citation type="journal article" date="2020" name="Nature">
        <title>Giant virus diversity and host interactions through global metagenomics.</title>
        <authorList>
            <person name="Schulz F."/>
            <person name="Roux S."/>
            <person name="Paez-Espino D."/>
            <person name="Jungbluth S."/>
            <person name="Walsh D.A."/>
            <person name="Denef V.J."/>
            <person name="McMahon K.D."/>
            <person name="Konstantinidis K.T."/>
            <person name="Eloe-Fadrosh E.A."/>
            <person name="Kyrpides N.C."/>
            <person name="Woyke T."/>
        </authorList>
    </citation>
    <scope>NUCLEOTIDE SEQUENCE</scope>
    <source>
        <strain evidence="2">GVMAG-M-3300021343-4</strain>
    </source>
</reference>
<sequence>MALNTLNLTNKSWIKTGYVSDELKQYALDNFEKLFAMHPEKRGRVLVYNKDPESPDWYEEECNRWCKSYMNTPAKDDTVLKSYIFSGKDDSGIREDLPDEFKPFYEYVKQLDPRYNQAVINWYNDEDHIPIHADCDANMVDNYEICVLTLNDSLDVKSERVMSMSHKSTNHCHIESLKHGKLLVMAGDFQNEFRHGVRKGEKETRRISITFRQMR</sequence>
<dbReference type="AlphaFoldDB" id="A0A6C0CK39"/>
<dbReference type="PANTHER" id="PTHR31212">
    <property type="entry name" value="ALPHA-KETOGLUTARATE-DEPENDENT DIOXYGENASE ALKB HOMOLOG 3"/>
    <property type="match status" value="1"/>
</dbReference>
<dbReference type="EMBL" id="MN739435">
    <property type="protein sequence ID" value="QHT04567.1"/>
    <property type="molecule type" value="Genomic_DNA"/>
</dbReference>
<dbReference type="GO" id="GO:0006307">
    <property type="term" value="P:DNA alkylation repair"/>
    <property type="evidence" value="ECO:0007669"/>
    <property type="project" value="InterPro"/>
</dbReference>
<accession>A0A6C0CK39</accession>